<gene>
    <name evidence="10" type="ORF">ACFSNB_08080</name>
</gene>
<protein>
    <submittedName>
        <fullName evidence="10">Response regulator</fullName>
    </submittedName>
</protein>
<feature type="domain" description="Response regulatory" evidence="8">
    <location>
        <begin position="5"/>
        <end position="119"/>
    </location>
</feature>
<dbReference type="Gene3D" id="6.10.250.690">
    <property type="match status" value="1"/>
</dbReference>
<dbReference type="Pfam" id="PF00072">
    <property type="entry name" value="Response_reg"/>
    <property type="match status" value="1"/>
</dbReference>
<dbReference type="CDD" id="cd00383">
    <property type="entry name" value="trans_reg_C"/>
    <property type="match status" value="1"/>
</dbReference>
<dbReference type="SMART" id="SM00448">
    <property type="entry name" value="REC"/>
    <property type="match status" value="1"/>
</dbReference>
<dbReference type="PANTHER" id="PTHR48111:SF4">
    <property type="entry name" value="DNA-BINDING DUAL TRANSCRIPTIONAL REGULATOR OMPR"/>
    <property type="match status" value="1"/>
</dbReference>
<evidence type="ECO:0000256" key="4">
    <source>
        <dbReference type="ARBA" id="ARBA00023125"/>
    </source>
</evidence>
<dbReference type="InterPro" id="IPR001867">
    <property type="entry name" value="OmpR/PhoB-type_DNA-bd"/>
</dbReference>
<dbReference type="Pfam" id="PF00486">
    <property type="entry name" value="Trans_reg_C"/>
    <property type="match status" value="1"/>
</dbReference>
<dbReference type="SMART" id="SM00862">
    <property type="entry name" value="Trans_reg_C"/>
    <property type="match status" value="1"/>
</dbReference>
<accession>A0ABW5C984</accession>
<evidence type="ECO:0000256" key="5">
    <source>
        <dbReference type="ARBA" id="ARBA00023163"/>
    </source>
</evidence>
<dbReference type="InterPro" id="IPR011006">
    <property type="entry name" value="CheY-like_superfamily"/>
</dbReference>
<keyword evidence="2" id="KW-0902">Two-component regulatory system</keyword>
<dbReference type="PROSITE" id="PS50110">
    <property type="entry name" value="RESPONSE_REGULATORY"/>
    <property type="match status" value="1"/>
</dbReference>
<evidence type="ECO:0000256" key="1">
    <source>
        <dbReference type="ARBA" id="ARBA00022553"/>
    </source>
</evidence>
<dbReference type="RefSeq" id="WP_377315652.1">
    <property type="nucleotide sequence ID" value="NZ_JBHUIY010000012.1"/>
</dbReference>
<name>A0ABW5C984_9PROT</name>
<feature type="DNA-binding region" description="OmpR/PhoB-type" evidence="7">
    <location>
        <begin position="131"/>
        <end position="227"/>
    </location>
</feature>
<dbReference type="InterPro" id="IPR036388">
    <property type="entry name" value="WH-like_DNA-bd_sf"/>
</dbReference>
<keyword evidence="11" id="KW-1185">Reference proteome</keyword>
<organism evidence="10 11">
    <name type="scientific">Phaeospirillum tilakii</name>
    <dbReference type="NCBI Taxonomy" id="741673"/>
    <lineage>
        <taxon>Bacteria</taxon>
        <taxon>Pseudomonadati</taxon>
        <taxon>Pseudomonadota</taxon>
        <taxon>Alphaproteobacteria</taxon>
        <taxon>Rhodospirillales</taxon>
        <taxon>Rhodospirillaceae</taxon>
        <taxon>Phaeospirillum</taxon>
    </lineage>
</organism>
<keyword evidence="4 7" id="KW-0238">DNA-binding</keyword>
<dbReference type="Proteomes" id="UP001597296">
    <property type="component" value="Unassembled WGS sequence"/>
</dbReference>
<dbReference type="CDD" id="cd17574">
    <property type="entry name" value="REC_OmpR"/>
    <property type="match status" value="1"/>
</dbReference>
<dbReference type="InterPro" id="IPR001789">
    <property type="entry name" value="Sig_transdc_resp-reg_receiver"/>
</dbReference>
<dbReference type="EMBL" id="JBHUIY010000012">
    <property type="protein sequence ID" value="MFD2233760.1"/>
    <property type="molecule type" value="Genomic_DNA"/>
</dbReference>
<keyword evidence="3" id="KW-0805">Transcription regulation</keyword>
<evidence type="ECO:0000259" key="8">
    <source>
        <dbReference type="PROSITE" id="PS50110"/>
    </source>
</evidence>
<proteinExistence type="predicted"/>
<dbReference type="SUPFAM" id="SSF52172">
    <property type="entry name" value="CheY-like"/>
    <property type="match status" value="1"/>
</dbReference>
<reference evidence="11" key="1">
    <citation type="journal article" date="2019" name="Int. J. Syst. Evol. Microbiol.">
        <title>The Global Catalogue of Microorganisms (GCM) 10K type strain sequencing project: providing services to taxonomists for standard genome sequencing and annotation.</title>
        <authorList>
            <consortium name="The Broad Institute Genomics Platform"/>
            <consortium name="The Broad Institute Genome Sequencing Center for Infectious Disease"/>
            <person name="Wu L."/>
            <person name="Ma J."/>
        </authorList>
    </citation>
    <scope>NUCLEOTIDE SEQUENCE [LARGE SCALE GENOMIC DNA]</scope>
    <source>
        <strain evidence="11">KCTC 15012</strain>
    </source>
</reference>
<evidence type="ECO:0000256" key="3">
    <source>
        <dbReference type="ARBA" id="ARBA00023015"/>
    </source>
</evidence>
<evidence type="ECO:0000259" key="9">
    <source>
        <dbReference type="PROSITE" id="PS51755"/>
    </source>
</evidence>
<keyword evidence="5" id="KW-0804">Transcription</keyword>
<dbReference type="PANTHER" id="PTHR48111">
    <property type="entry name" value="REGULATOR OF RPOS"/>
    <property type="match status" value="1"/>
</dbReference>
<comment type="caution">
    <text evidence="10">The sequence shown here is derived from an EMBL/GenBank/DDBJ whole genome shotgun (WGS) entry which is preliminary data.</text>
</comment>
<evidence type="ECO:0000313" key="11">
    <source>
        <dbReference type="Proteomes" id="UP001597296"/>
    </source>
</evidence>
<evidence type="ECO:0000313" key="10">
    <source>
        <dbReference type="EMBL" id="MFD2233760.1"/>
    </source>
</evidence>
<feature type="domain" description="OmpR/PhoB-type" evidence="9">
    <location>
        <begin position="131"/>
        <end position="227"/>
    </location>
</feature>
<sequence length="228" mass="25164">MEGGHVLVVDDDRRLRDLLAKYLTENGYLVVTAAEAGEARRHLAALAFDVMVLDVMMPGEDGIALTRALRAEGNRLPILLLTARGEVNDRIRGLEAGADDYLSKPFEPRELLLRLASILRRAPRDQGEAAPSTLRLGAFTWDLARAELRRGDQPVHLTQAERDLLAVLAEAAGQGVSRDELAARTGSAANPRAVDVQVTRLRKKIEDDPRLPRYLQTVRGTGYMLRPD</sequence>
<keyword evidence="1 6" id="KW-0597">Phosphoprotein</keyword>
<feature type="modified residue" description="4-aspartylphosphate" evidence="6">
    <location>
        <position position="54"/>
    </location>
</feature>
<dbReference type="InterPro" id="IPR039420">
    <property type="entry name" value="WalR-like"/>
</dbReference>
<evidence type="ECO:0000256" key="6">
    <source>
        <dbReference type="PROSITE-ProRule" id="PRU00169"/>
    </source>
</evidence>
<evidence type="ECO:0000256" key="2">
    <source>
        <dbReference type="ARBA" id="ARBA00023012"/>
    </source>
</evidence>
<dbReference type="Gene3D" id="1.10.10.10">
    <property type="entry name" value="Winged helix-like DNA-binding domain superfamily/Winged helix DNA-binding domain"/>
    <property type="match status" value="1"/>
</dbReference>
<dbReference type="Gene3D" id="3.40.50.2300">
    <property type="match status" value="1"/>
</dbReference>
<dbReference type="PROSITE" id="PS51755">
    <property type="entry name" value="OMPR_PHOB"/>
    <property type="match status" value="1"/>
</dbReference>
<evidence type="ECO:0000256" key="7">
    <source>
        <dbReference type="PROSITE-ProRule" id="PRU01091"/>
    </source>
</evidence>